<reference evidence="1 2" key="1">
    <citation type="submission" date="2018-12" db="EMBL/GenBank/DDBJ databases">
        <title>Complete genome sequence of Flaviflexus sp. H23T48.</title>
        <authorList>
            <person name="Bae J.-W."/>
            <person name="Lee J.-Y."/>
        </authorList>
    </citation>
    <scope>NUCLEOTIDE SEQUENCE [LARGE SCALE GENOMIC DNA]</scope>
    <source>
        <strain evidence="1 2">H23T48</strain>
    </source>
</reference>
<proteinExistence type="predicted"/>
<dbReference type="InterPro" id="IPR007367">
    <property type="entry name" value="DUF433"/>
</dbReference>
<evidence type="ECO:0000313" key="1">
    <source>
        <dbReference type="EMBL" id="AZQ77000.1"/>
    </source>
</evidence>
<dbReference type="EMBL" id="CP034593">
    <property type="protein sequence ID" value="AZQ77000.1"/>
    <property type="molecule type" value="Genomic_DNA"/>
</dbReference>
<dbReference type="Gene3D" id="1.10.10.10">
    <property type="entry name" value="Winged helix-like DNA-binding domain superfamily/Winged helix DNA-binding domain"/>
    <property type="match status" value="1"/>
</dbReference>
<dbReference type="KEGG" id="flh:EJ997_06270"/>
<dbReference type="Proteomes" id="UP000280344">
    <property type="component" value="Chromosome"/>
</dbReference>
<dbReference type="SUPFAM" id="SSF46689">
    <property type="entry name" value="Homeodomain-like"/>
    <property type="match status" value="1"/>
</dbReference>
<keyword evidence="2" id="KW-1185">Reference proteome</keyword>
<dbReference type="AlphaFoldDB" id="A0A3Q9G488"/>
<sequence length="157" mass="17275">MDLIALGVMERPSTYWFGSDGVSTWVESHESEYSVDLADASLESMSVSFDELSKELLNSHGDHVVNFRQPLPSIEVDARRMGGMPTIAETRIPYLTIASLVATGEITPEEVANYYPGVSAQAAREAVAFDQQGKRAQYRSPRLRLLQSLLLQVANVG</sequence>
<accession>A0A3Q9G488</accession>
<dbReference type="Pfam" id="PF04255">
    <property type="entry name" value="DUF433"/>
    <property type="match status" value="1"/>
</dbReference>
<protein>
    <submittedName>
        <fullName evidence="1">DUF433 domain-containing protein</fullName>
    </submittedName>
</protein>
<gene>
    <name evidence="1" type="ORF">EJ997_06270</name>
</gene>
<dbReference type="InterPro" id="IPR009057">
    <property type="entry name" value="Homeodomain-like_sf"/>
</dbReference>
<organism evidence="1 2">
    <name type="scientific">Flaviflexus ciconiae</name>
    <dbReference type="NCBI Taxonomy" id="2496867"/>
    <lineage>
        <taxon>Bacteria</taxon>
        <taxon>Bacillati</taxon>
        <taxon>Actinomycetota</taxon>
        <taxon>Actinomycetes</taxon>
        <taxon>Actinomycetales</taxon>
        <taxon>Actinomycetaceae</taxon>
        <taxon>Flaviflexus</taxon>
    </lineage>
</organism>
<dbReference type="OrthoDB" id="5147072at2"/>
<dbReference type="InterPro" id="IPR036388">
    <property type="entry name" value="WH-like_DNA-bd_sf"/>
</dbReference>
<dbReference type="RefSeq" id="WP_126703805.1">
    <property type="nucleotide sequence ID" value="NZ_CP034593.1"/>
</dbReference>
<evidence type="ECO:0000313" key="2">
    <source>
        <dbReference type="Proteomes" id="UP000280344"/>
    </source>
</evidence>
<name>A0A3Q9G488_9ACTO</name>